<sequence>MTTNWNCIEPKLSQNVLNTLEELRFHFMTPVQATCIPLLLKNKDVAAEAVTGSGKTLAFVIPLLEIMQKRIDKWKPHEVGGIIISPTRELAIQTSEVLDSFLSNFDPPYIKMMAVGGNSVIEDIKKFKQYGANIIIATPGRLEDLFSKKGNINLAGAVKSLEFLVLDEADRLLDLGFEKTLNTIFQYLPRQRRTGLFSATQTQELEMLVRAGLRNPVMIAVKEKSYQSSSNIEKVVSTPSTLSNYFTILESNKKLPTLIYFLQSIGNANKFMLFLSTCACVEYFSVILQPFIQKFKIFSIHGKMKDKRYKIFDLFRAADSGLLICTDVMARGVDIPYVNWVIQYDPPSSAAAFVHRCGRTARIGNFGSALLMLMPNEETYVEFIHRNQNVSLDKFKNIKIPNSAQCKKIFNNIKGQQTKDRAVFDKANRAFVSYIQAYIKHECNLILRVKDLNFGLLGTGFGLLRMPRMPELKGKEFPDFEETIFSINDIRYKNKQQEAVRLEKLLIYNKTGKWPQKGSDKQTKKTKQTIPWSQNKEQKLQRQEKRRLRKEYTLKKQKEGKVRNKRKRNKLSEEDMEELAKDVALLKQLKKKKISEQEFNSEFGIEDNE</sequence>
<dbReference type="InterPro" id="IPR056330">
    <property type="entry name" value="CTT_SPB4"/>
</dbReference>
<dbReference type="InterPro" id="IPR011545">
    <property type="entry name" value="DEAD/DEAH_box_helicase_dom"/>
</dbReference>
<dbReference type="AlphaFoldDB" id="A0A1B6CXC2"/>
<dbReference type="SMART" id="SM01178">
    <property type="entry name" value="DUF4217"/>
    <property type="match status" value="1"/>
</dbReference>
<dbReference type="PANTHER" id="PTHR24031">
    <property type="entry name" value="RNA HELICASE"/>
    <property type="match status" value="1"/>
</dbReference>
<keyword evidence="5 10" id="KW-0694">RNA-binding</keyword>
<evidence type="ECO:0000256" key="4">
    <source>
        <dbReference type="ARBA" id="ARBA00022840"/>
    </source>
</evidence>
<dbReference type="CDD" id="cd17960">
    <property type="entry name" value="DEADc_DDX55"/>
    <property type="match status" value="1"/>
</dbReference>
<dbReference type="Pfam" id="PF00271">
    <property type="entry name" value="Helicase_C"/>
    <property type="match status" value="1"/>
</dbReference>
<keyword evidence="1 9" id="KW-0547">Nucleotide-binding</keyword>
<dbReference type="PROSITE" id="PS00039">
    <property type="entry name" value="DEAD_ATP_HELICASE"/>
    <property type="match status" value="1"/>
</dbReference>
<dbReference type="Pfam" id="PF00270">
    <property type="entry name" value="DEAD"/>
    <property type="match status" value="1"/>
</dbReference>
<evidence type="ECO:0000256" key="5">
    <source>
        <dbReference type="ARBA" id="ARBA00022884"/>
    </source>
</evidence>
<dbReference type="InterPro" id="IPR014001">
    <property type="entry name" value="Helicase_ATP-bd"/>
</dbReference>
<dbReference type="GO" id="GO:0016887">
    <property type="term" value="F:ATP hydrolysis activity"/>
    <property type="evidence" value="ECO:0007669"/>
    <property type="project" value="RHEA"/>
</dbReference>
<evidence type="ECO:0000256" key="11">
    <source>
        <dbReference type="SAM" id="MobiDB-lite"/>
    </source>
</evidence>
<proteinExistence type="inferred from homology"/>
<accession>A0A1B6CXC2</accession>
<keyword evidence="4 9" id="KW-0067">ATP-binding</keyword>
<keyword evidence="3 9" id="KW-0347">Helicase</keyword>
<dbReference type="SUPFAM" id="SSF52540">
    <property type="entry name" value="P-loop containing nucleoside triphosphate hydrolases"/>
    <property type="match status" value="1"/>
</dbReference>
<gene>
    <name evidence="14" type="ORF">g.6165</name>
</gene>
<dbReference type="FunFam" id="3.40.50.300:FF:000877">
    <property type="entry name" value="RNA helicase"/>
    <property type="match status" value="1"/>
</dbReference>
<keyword evidence="6" id="KW-0175">Coiled coil</keyword>
<evidence type="ECO:0000256" key="10">
    <source>
        <dbReference type="RuleBase" id="RU365068"/>
    </source>
</evidence>
<dbReference type="EMBL" id="GEDC01019425">
    <property type="protein sequence ID" value="JAS17873.1"/>
    <property type="molecule type" value="Transcribed_RNA"/>
</dbReference>
<comment type="similarity">
    <text evidence="7">Belongs to the DEAD box helicase family. DDX55/SPB4 subfamily.</text>
</comment>
<dbReference type="InterPro" id="IPR025313">
    <property type="entry name" value="SPB4-like_CTE"/>
</dbReference>
<dbReference type="InterPro" id="IPR000629">
    <property type="entry name" value="RNA-helicase_DEAD-box_CS"/>
</dbReference>
<dbReference type="EC" id="3.6.4.13" evidence="10"/>
<dbReference type="PROSITE" id="PS51192">
    <property type="entry name" value="HELICASE_ATP_BIND_1"/>
    <property type="match status" value="1"/>
</dbReference>
<evidence type="ECO:0000256" key="3">
    <source>
        <dbReference type="ARBA" id="ARBA00022806"/>
    </source>
</evidence>
<evidence type="ECO:0000256" key="1">
    <source>
        <dbReference type="ARBA" id="ARBA00022741"/>
    </source>
</evidence>
<feature type="domain" description="Helicase C-terminal" evidence="13">
    <location>
        <begin position="254"/>
        <end position="414"/>
    </location>
</feature>
<feature type="domain" description="Helicase ATP-binding" evidence="12">
    <location>
        <begin position="36"/>
        <end position="219"/>
    </location>
</feature>
<organism evidence="14">
    <name type="scientific">Clastoptera arizonana</name>
    <name type="common">Arizona spittle bug</name>
    <dbReference type="NCBI Taxonomy" id="38151"/>
    <lineage>
        <taxon>Eukaryota</taxon>
        <taxon>Metazoa</taxon>
        <taxon>Ecdysozoa</taxon>
        <taxon>Arthropoda</taxon>
        <taxon>Hexapoda</taxon>
        <taxon>Insecta</taxon>
        <taxon>Pterygota</taxon>
        <taxon>Neoptera</taxon>
        <taxon>Paraneoptera</taxon>
        <taxon>Hemiptera</taxon>
        <taxon>Auchenorrhyncha</taxon>
        <taxon>Cercopoidea</taxon>
        <taxon>Clastopteridae</taxon>
        <taxon>Clastoptera</taxon>
    </lineage>
</organism>
<reference evidence="14" key="1">
    <citation type="submission" date="2015-12" db="EMBL/GenBank/DDBJ databases">
        <title>De novo transcriptome assembly of four potential Pierce s Disease insect vectors from Arizona vineyards.</title>
        <authorList>
            <person name="Tassone E.E."/>
        </authorList>
    </citation>
    <scope>NUCLEOTIDE SEQUENCE</scope>
</reference>
<dbReference type="GO" id="GO:0003723">
    <property type="term" value="F:RNA binding"/>
    <property type="evidence" value="ECO:0007669"/>
    <property type="project" value="UniProtKB-UniRule"/>
</dbReference>
<dbReference type="Pfam" id="PF23681">
    <property type="entry name" value="CTT_SPB4"/>
    <property type="match status" value="1"/>
</dbReference>
<evidence type="ECO:0000256" key="2">
    <source>
        <dbReference type="ARBA" id="ARBA00022801"/>
    </source>
</evidence>
<protein>
    <recommendedName>
        <fullName evidence="10">ATP-dependent RNA helicase</fullName>
        <ecNumber evidence="10">3.6.4.13</ecNumber>
    </recommendedName>
</protein>
<keyword evidence="2 9" id="KW-0378">Hydrolase</keyword>
<feature type="compositionally biased region" description="Basic and acidic residues" evidence="11">
    <location>
        <begin position="550"/>
        <end position="562"/>
    </location>
</feature>
<evidence type="ECO:0000256" key="8">
    <source>
        <dbReference type="ARBA" id="ARBA00047984"/>
    </source>
</evidence>
<evidence type="ECO:0000256" key="6">
    <source>
        <dbReference type="ARBA" id="ARBA00023054"/>
    </source>
</evidence>
<evidence type="ECO:0000313" key="14">
    <source>
        <dbReference type="EMBL" id="JAS17873.1"/>
    </source>
</evidence>
<dbReference type="InterPro" id="IPR027417">
    <property type="entry name" value="P-loop_NTPase"/>
</dbReference>
<comment type="catalytic activity">
    <reaction evidence="8 10">
        <text>ATP + H2O = ADP + phosphate + H(+)</text>
        <dbReference type="Rhea" id="RHEA:13065"/>
        <dbReference type="ChEBI" id="CHEBI:15377"/>
        <dbReference type="ChEBI" id="CHEBI:15378"/>
        <dbReference type="ChEBI" id="CHEBI:30616"/>
        <dbReference type="ChEBI" id="CHEBI:43474"/>
        <dbReference type="ChEBI" id="CHEBI:456216"/>
        <dbReference type="EC" id="3.6.4.13"/>
    </reaction>
</comment>
<evidence type="ECO:0000256" key="9">
    <source>
        <dbReference type="RuleBase" id="RU000492"/>
    </source>
</evidence>
<dbReference type="GO" id="GO:0003724">
    <property type="term" value="F:RNA helicase activity"/>
    <property type="evidence" value="ECO:0007669"/>
    <property type="project" value="UniProtKB-EC"/>
</dbReference>
<evidence type="ECO:0000256" key="7">
    <source>
        <dbReference type="ARBA" id="ARBA00038002"/>
    </source>
</evidence>
<dbReference type="SMART" id="SM00490">
    <property type="entry name" value="HELICc"/>
    <property type="match status" value="1"/>
</dbReference>
<evidence type="ECO:0000259" key="12">
    <source>
        <dbReference type="PROSITE" id="PS51192"/>
    </source>
</evidence>
<comment type="domain">
    <text evidence="10">The Q motif is unique to and characteristic of the DEAD box family of RNA helicases and controls ATP binding and hydrolysis.</text>
</comment>
<dbReference type="GO" id="GO:0005524">
    <property type="term" value="F:ATP binding"/>
    <property type="evidence" value="ECO:0007669"/>
    <property type="project" value="UniProtKB-UniRule"/>
</dbReference>
<name>A0A1B6CXC2_9HEMI</name>
<feature type="region of interest" description="Disordered" evidence="11">
    <location>
        <begin position="514"/>
        <end position="575"/>
    </location>
</feature>
<dbReference type="CDD" id="cd18787">
    <property type="entry name" value="SF2_C_DEAD"/>
    <property type="match status" value="1"/>
</dbReference>
<dbReference type="InterPro" id="IPR001650">
    <property type="entry name" value="Helicase_C-like"/>
</dbReference>
<evidence type="ECO:0000259" key="13">
    <source>
        <dbReference type="PROSITE" id="PS51194"/>
    </source>
</evidence>
<dbReference type="Gene3D" id="3.40.50.300">
    <property type="entry name" value="P-loop containing nucleotide triphosphate hydrolases"/>
    <property type="match status" value="2"/>
</dbReference>
<dbReference type="SMART" id="SM00487">
    <property type="entry name" value="DEXDc"/>
    <property type="match status" value="1"/>
</dbReference>
<dbReference type="Pfam" id="PF13959">
    <property type="entry name" value="CTE_SPB4"/>
    <property type="match status" value="1"/>
</dbReference>
<comment type="function">
    <text evidence="10">RNA helicase.</text>
</comment>
<dbReference type="PROSITE" id="PS51194">
    <property type="entry name" value="HELICASE_CTER"/>
    <property type="match status" value="1"/>
</dbReference>